<feature type="compositionally biased region" description="Low complexity" evidence="2">
    <location>
        <begin position="1182"/>
        <end position="1201"/>
    </location>
</feature>
<feature type="compositionally biased region" description="Polar residues" evidence="2">
    <location>
        <begin position="689"/>
        <end position="704"/>
    </location>
</feature>
<feature type="region of interest" description="Disordered" evidence="2">
    <location>
        <begin position="685"/>
        <end position="710"/>
    </location>
</feature>
<dbReference type="Proteomes" id="UP001054252">
    <property type="component" value="Unassembled WGS sequence"/>
</dbReference>
<evidence type="ECO:0000256" key="1">
    <source>
        <dbReference type="SAM" id="Coils"/>
    </source>
</evidence>
<feature type="region of interest" description="Disordered" evidence="2">
    <location>
        <begin position="63"/>
        <end position="83"/>
    </location>
</feature>
<dbReference type="PANTHER" id="PTHR48454:SF2">
    <property type="entry name" value="PUTATIVE RNA-BINDING DOMAIN-CONTAINING PROTEIN-RELATED"/>
    <property type="match status" value="1"/>
</dbReference>
<dbReference type="EMBL" id="BPVZ01000100">
    <property type="protein sequence ID" value="GKV33348.1"/>
    <property type="molecule type" value="Genomic_DNA"/>
</dbReference>
<dbReference type="PANTHER" id="PTHR48454">
    <property type="entry name" value="PUTATIVE RNA-BINDING DOMAIN-CONTAINING PROTEIN-RELATED"/>
    <property type="match status" value="1"/>
</dbReference>
<feature type="compositionally biased region" description="Low complexity" evidence="2">
    <location>
        <begin position="579"/>
        <end position="600"/>
    </location>
</feature>
<protein>
    <submittedName>
        <fullName evidence="4">Uncharacterized protein</fullName>
    </submittedName>
</protein>
<evidence type="ECO:0000313" key="5">
    <source>
        <dbReference type="Proteomes" id="UP001054252"/>
    </source>
</evidence>
<comment type="caution">
    <text evidence="4">The sequence shown here is derived from an EMBL/GenBank/DDBJ whole genome shotgun (WGS) entry which is preliminary data.</text>
</comment>
<feature type="compositionally biased region" description="Basic and acidic residues" evidence="2">
    <location>
        <begin position="496"/>
        <end position="511"/>
    </location>
</feature>
<feature type="compositionally biased region" description="Basic and acidic residues" evidence="2">
    <location>
        <begin position="1029"/>
        <end position="1044"/>
    </location>
</feature>
<evidence type="ECO:0000313" key="4">
    <source>
        <dbReference type="EMBL" id="GKV33348.1"/>
    </source>
</evidence>
<dbReference type="AlphaFoldDB" id="A0AAV5L8D6"/>
<proteinExistence type="predicted"/>
<feature type="region of interest" description="Disordered" evidence="2">
    <location>
        <begin position="493"/>
        <end position="515"/>
    </location>
</feature>
<keyword evidence="1" id="KW-0175">Coiled coil</keyword>
<keyword evidence="3" id="KW-0812">Transmembrane</keyword>
<gene>
    <name evidence="4" type="ORF">SLEP1_g41870</name>
</gene>
<feature type="transmembrane region" description="Helical" evidence="3">
    <location>
        <begin position="1246"/>
        <end position="1267"/>
    </location>
</feature>
<feature type="compositionally biased region" description="Basic residues" evidence="2">
    <location>
        <begin position="1164"/>
        <end position="1173"/>
    </location>
</feature>
<feature type="coiled-coil region" evidence="1">
    <location>
        <begin position="821"/>
        <end position="907"/>
    </location>
</feature>
<keyword evidence="3" id="KW-1133">Transmembrane helix</keyword>
<keyword evidence="5" id="KW-1185">Reference proteome</keyword>
<accession>A0AAV5L8D6</accession>
<feature type="compositionally biased region" description="Basic and acidic residues" evidence="2">
    <location>
        <begin position="1078"/>
        <end position="1143"/>
    </location>
</feature>
<evidence type="ECO:0000256" key="3">
    <source>
        <dbReference type="SAM" id="Phobius"/>
    </source>
</evidence>
<keyword evidence="3" id="KW-0472">Membrane</keyword>
<feature type="compositionally biased region" description="Polar residues" evidence="2">
    <location>
        <begin position="1209"/>
        <end position="1224"/>
    </location>
</feature>
<feature type="region of interest" description="Disordered" evidence="2">
    <location>
        <begin position="995"/>
        <end position="1238"/>
    </location>
</feature>
<feature type="compositionally biased region" description="Basic and acidic residues" evidence="2">
    <location>
        <begin position="1150"/>
        <end position="1163"/>
    </location>
</feature>
<feature type="region of interest" description="Disordered" evidence="2">
    <location>
        <begin position="559"/>
        <end position="654"/>
    </location>
</feature>
<sequence length="1276" mass="139300">MTAEVGVHDEVSTKVEVDVEVEEKKQYGLDLSNGINGTAQEEDDHAAAAAVADGSYVFVSGKDAVEGGDPVEADHEANGNGTGELEIVNGDQIDGSGGGDLTVPIQDRNGEPFVSQSDDHRHPDNGIMTHNGESSIPEDVVVQKGCHEPEIEVLGVGDRDLQGQVKSDLGLGLEENNESQIGVEGAVQINPDQDKDFVELTADHPVGGHSSATHDNADKLPHHIAREAASQTDIAIGSNGSSPETPETSSSFNVPAAHIVQDSATVEGVLGNPASGLGDNSELAAEIQLGDEIVGLSVPDQSVEVLPDSHAQDQDPETIVEVDANQTTTEQENFPALPVDEVRTEVEVGKSELNLRESEDHGPVDSLEVANEVAENFPASVVDEVGTEAEVGKSELNVRETADSHPVDSSEVAESASVPTINQLSTVPEVEESVENTLFSPADEVGIEPEVEKSEEKGSGIAGSHCIDNSEIETEVTESFPVSAVDDVQTAAEVLKSGEDGKGTADSHPSDNSEVAIEVSENLPSSAVDEVSTEAEAGKSEWKFCADADSHLVDNSEVIGGAVDNDGDTTPSCLANGATSESKTSSDSVVSMEVVSSLPSTDVGTDSEVDIAVENFSAESSRDMPANDSVATEPEKLNGTAGDSEENCAQDDDKVAHIENGGIQLSNIDHDKLCQESEAVNVVHKDESTTCSSEGSAIDTSEGQNPIPEGGKRRFYLVKVPRYDDENLKEQIRQAQLRVDERTEGRDAVRAEIKKKKATCKELSDNFEDALSQERAARELLKSKRQEIDSLQSAISIEDIDGRIRNMEHSIQHETLPLKEEKQLIREIKQLKQTRENLSSNMGRQDGVQQTSEQKDQIEGRLKSLKKEADLLRDNVLKAEAFTKAAKKKLSEENEKLSKLLSEFRSADSIRQEAYAQLQSLRKQSYEKNKYFWQYRDDAKAAYDLAFKRDIAALEKLCASQVEKNMDILNKNDECRKDYFRCNVRSTLRRLKTLDGRSIGPDEEPPVIPHVANERVAKDSTLSITSTEGETREQVEPAEAEKVKGKPVMKTAPEKNPAAKPKKSSKSGSPANSMETASVRDEIQEPTEEEQKKTKEEEELSRKAEELRKKEEEAKLMEQRRLDEKAKAKEALERKKRNAEKAQARAVLRAQKEAEQKEKEREKKAKKKERRKAATSGEDSGVTNEVESEPTSETSIETPNEPETREKQVATTKKPQKQSLYTKQSKAKSIPPPPLRNRGKRRMQPWMWVLLTVLVVFALFLVGNGNFSFNFGLNWF</sequence>
<feature type="coiled-coil region" evidence="1">
    <location>
        <begin position="746"/>
        <end position="794"/>
    </location>
</feature>
<evidence type="ECO:0000256" key="2">
    <source>
        <dbReference type="SAM" id="MobiDB-lite"/>
    </source>
</evidence>
<organism evidence="4 5">
    <name type="scientific">Rubroshorea leprosula</name>
    <dbReference type="NCBI Taxonomy" id="152421"/>
    <lineage>
        <taxon>Eukaryota</taxon>
        <taxon>Viridiplantae</taxon>
        <taxon>Streptophyta</taxon>
        <taxon>Embryophyta</taxon>
        <taxon>Tracheophyta</taxon>
        <taxon>Spermatophyta</taxon>
        <taxon>Magnoliopsida</taxon>
        <taxon>eudicotyledons</taxon>
        <taxon>Gunneridae</taxon>
        <taxon>Pentapetalae</taxon>
        <taxon>rosids</taxon>
        <taxon>malvids</taxon>
        <taxon>Malvales</taxon>
        <taxon>Dipterocarpaceae</taxon>
        <taxon>Rubroshorea</taxon>
    </lineage>
</organism>
<name>A0AAV5L8D6_9ROSI</name>
<reference evidence="4 5" key="1">
    <citation type="journal article" date="2021" name="Commun. Biol.">
        <title>The genome of Shorea leprosula (Dipterocarpaceae) highlights the ecological relevance of drought in aseasonal tropical rainforests.</title>
        <authorList>
            <person name="Ng K.K.S."/>
            <person name="Kobayashi M.J."/>
            <person name="Fawcett J.A."/>
            <person name="Hatakeyama M."/>
            <person name="Paape T."/>
            <person name="Ng C.H."/>
            <person name="Ang C.C."/>
            <person name="Tnah L.H."/>
            <person name="Lee C.T."/>
            <person name="Nishiyama T."/>
            <person name="Sese J."/>
            <person name="O'Brien M.J."/>
            <person name="Copetti D."/>
            <person name="Mohd Noor M.I."/>
            <person name="Ong R.C."/>
            <person name="Putra M."/>
            <person name="Sireger I.Z."/>
            <person name="Indrioko S."/>
            <person name="Kosugi Y."/>
            <person name="Izuno A."/>
            <person name="Isagi Y."/>
            <person name="Lee S.L."/>
            <person name="Shimizu K.K."/>
        </authorList>
    </citation>
    <scope>NUCLEOTIDE SEQUENCE [LARGE SCALE GENOMIC DNA]</scope>
    <source>
        <strain evidence="4">214</strain>
    </source>
</reference>